<sequence length="78" mass="8318">MTQEVIRFDSSTKGSVRCKADYATCGLLVYIVENEPRCARATCAGRGEEPVESGGIEPLDTDTVHSSSAIPPGLETFP</sequence>
<accession>A0AA88SEB1</accession>
<dbReference type="EMBL" id="JAUPFM010000015">
    <property type="protein sequence ID" value="KAK2828929.1"/>
    <property type="molecule type" value="Genomic_DNA"/>
</dbReference>
<dbReference type="Proteomes" id="UP001187415">
    <property type="component" value="Unassembled WGS sequence"/>
</dbReference>
<proteinExistence type="predicted"/>
<evidence type="ECO:0000256" key="1">
    <source>
        <dbReference type="SAM" id="MobiDB-lite"/>
    </source>
</evidence>
<protein>
    <submittedName>
        <fullName evidence="2">Uncharacterized protein</fullName>
    </submittedName>
</protein>
<comment type="caution">
    <text evidence="2">The sequence shown here is derived from an EMBL/GenBank/DDBJ whole genome shotgun (WGS) entry which is preliminary data.</text>
</comment>
<reference evidence="2" key="1">
    <citation type="submission" date="2023-07" db="EMBL/GenBank/DDBJ databases">
        <title>Chromosome-level Genome Assembly of Striped Snakehead (Channa striata).</title>
        <authorList>
            <person name="Liu H."/>
        </authorList>
    </citation>
    <scope>NUCLEOTIDE SEQUENCE</scope>
    <source>
        <strain evidence="2">Gz</strain>
        <tissue evidence="2">Muscle</tissue>
    </source>
</reference>
<gene>
    <name evidence="2" type="ORF">Q5P01_019963</name>
</gene>
<evidence type="ECO:0000313" key="2">
    <source>
        <dbReference type="EMBL" id="KAK2828929.1"/>
    </source>
</evidence>
<name>A0AA88SEB1_CHASR</name>
<dbReference type="AlphaFoldDB" id="A0AA88SEB1"/>
<keyword evidence="3" id="KW-1185">Reference proteome</keyword>
<organism evidence="2 3">
    <name type="scientific">Channa striata</name>
    <name type="common">Snakehead murrel</name>
    <name type="synonym">Ophicephalus striatus</name>
    <dbReference type="NCBI Taxonomy" id="64152"/>
    <lineage>
        <taxon>Eukaryota</taxon>
        <taxon>Metazoa</taxon>
        <taxon>Chordata</taxon>
        <taxon>Craniata</taxon>
        <taxon>Vertebrata</taxon>
        <taxon>Euteleostomi</taxon>
        <taxon>Actinopterygii</taxon>
        <taxon>Neopterygii</taxon>
        <taxon>Teleostei</taxon>
        <taxon>Neoteleostei</taxon>
        <taxon>Acanthomorphata</taxon>
        <taxon>Anabantaria</taxon>
        <taxon>Anabantiformes</taxon>
        <taxon>Channoidei</taxon>
        <taxon>Channidae</taxon>
        <taxon>Channa</taxon>
    </lineage>
</organism>
<evidence type="ECO:0000313" key="3">
    <source>
        <dbReference type="Proteomes" id="UP001187415"/>
    </source>
</evidence>
<feature type="region of interest" description="Disordered" evidence="1">
    <location>
        <begin position="45"/>
        <end position="78"/>
    </location>
</feature>